<evidence type="ECO:0000256" key="1">
    <source>
        <dbReference type="ARBA" id="ARBA00007228"/>
    </source>
</evidence>
<evidence type="ECO:0000313" key="6">
    <source>
        <dbReference type="EMBL" id="MFD0950234.1"/>
    </source>
</evidence>
<name>A0ABW3HG66_9GAMM</name>
<accession>A0ABW3HG66</accession>
<evidence type="ECO:0000313" key="7">
    <source>
        <dbReference type="Proteomes" id="UP001597044"/>
    </source>
</evidence>
<dbReference type="InterPro" id="IPR029064">
    <property type="entry name" value="Ribosomal_eL30-like_sf"/>
</dbReference>
<dbReference type="GO" id="GO:0008168">
    <property type="term" value="F:methyltransferase activity"/>
    <property type="evidence" value="ECO:0007669"/>
    <property type="project" value="UniProtKB-KW"/>
</dbReference>
<evidence type="ECO:0000259" key="4">
    <source>
        <dbReference type="Pfam" id="PF00588"/>
    </source>
</evidence>
<feature type="domain" description="MRM3-like substrate binding" evidence="5">
    <location>
        <begin position="13"/>
        <end position="93"/>
    </location>
</feature>
<dbReference type="SUPFAM" id="SSF55315">
    <property type="entry name" value="L30e-like"/>
    <property type="match status" value="1"/>
</dbReference>
<keyword evidence="3" id="KW-0808">Transferase</keyword>
<keyword evidence="2 6" id="KW-0489">Methyltransferase</keyword>
<reference evidence="7" key="1">
    <citation type="journal article" date="2019" name="Int. J. Syst. Evol. Microbiol.">
        <title>The Global Catalogue of Microorganisms (GCM) 10K type strain sequencing project: providing services to taxonomists for standard genome sequencing and annotation.</title>
        <authorList>
            <consortium name="The Broad Institute Genomics Platform"/>
            <consortium name="The Broad Institute Genome Sequencing Center for Infectious Disease"/>
            <person name="Wu L."/>
            <person name="Ma J."/>
        </authorList>
    </citation>
    <scope>NUCLEOTIDE SEQUENCE [LARGE SCALE GENOMIC DNA]</scope>
    <source>
        <strain evidence="7">CCUG 63419</strain>
    </source>
</reference>
<dbReference type="EMBL" id="JBHTIT010000001">
    <property type="protein sequence ID" value="MFD0950234.1"/>
    <property type="molecule type" value="Genomic_DNA"/>
</dbReference>
<proteinExistence type="inferred from homology"/>
<dbReference type="PANTHER" id="PTHR43191:SF2">
    <property type="entry name" value="RRNA METHYLTRANSFERASE 3, MITOCHONDRIAL"/>
    <property type="match status" value="1"/>
</dbReference>
<comment type="similarity">
    <text evidence="1">Belongs to the class IV-like SAM-binding methyltransferase superfamily. RNA methyltransferase TrmH family.</text>
</comment>
<dbReference type="InterPro" id="IPR029026">
    <property type="entry name" value="tRNA_m1G_MTases_N"/>
</dbReference>
<keyword evidence="7" id="KW-1185">Reference proteome</keyword>
<dbReference type="Pfam" id="PF00588">
    <property type="entry name" value="SpoU_methylase"/>
    <property type="match status" value="1"/>
</dbReference>
<dbReference type="CDD" id="cd18109">
    <property type="entry name" value="SpoU-like_RNA-MTase"/>
    <property type="match status" value="1"/>
</dbReference>
<dbReference type="InterPro" id="IPR051259">
    <property type="entry name" value="rRNA_Methyltransferase"/>
</dbReference>
<gene>
    <name evidence="6" type="ORF">ACFQ0F_07520</name>
</gene>
<dbReference type="GO" id="GO:0032259">
    <property type="term" value="P:methylation"/>
    <property type="evidence" value="ECO:0007669"/>
    <property type="project" value="UniProtKB-KW"/>
</dbReference>
<evidence type="ECO:0000259" key="5">
    <source>
        <dbReference type="Pfam" id="PF22435"/>
    </source>
</evidence>
<dbReference type="PANTHER" id="PTHR43191">
    <property type="entry name" value="RRNA METHYLTRANSFERASE 3"/>
    <property type="match status" value="1"/>
</dbReference>
<dbReference type="Gene3D" id="3.30.1330.30">
    <property type="match status" value="1"/>
</dbReference>
<dbReference type="Gene3D" id="3.40.1280.10">
    <property type="match status" value="1"/>
</dbReference>
<protein>
    <submittedName>
        <fullName evidence="6">RNA methyltransferase</fullName>
    </submittedName>
</protein>
<evidence type="ECO:0000256" key="3">
    <source>
        <dbReference type="ARBA" id="ARBA00022679"/>
    </source>
</evidence>
<dbReference type="InterPro" id="IPR001537">
    <property type="entry name" value="SpoU_MeTrfase"/>
</dbReference>
<dbReference type="InterPro" id="IPR029028">
    <property type="entry name" value="Alpha/beta_knot_MTases"/>
</dbReference>
<sequence>MSSSAEITKAEHKRVRALQQKAGRREQSAFLVEGAKSVHELLASDWPVVAVYASHEQAAEFRDATSRRGLRLIEISASLLSSLGNYTNNESALAIAGQRAWRAMPLREGQLTLALDDLRDPGNLGTILRLADWYGVSQIVASQTTTELFNPKVIAASMGSFLRVPFHVVDLPEWLAAARAQAVVCGAVMDGESTHALRGPLFSAQQPGVLVIGNESKGISAAIASQLSERVSIPCFGGAESLNAGVATGILLDQWRRDAQIRS</sequence>
<dbReference type="SUPFAM" id="SSF75217">
    <property type="entry name" value="alpha/beta knot"/>
    <property type="match status" value="1"/>
</dbReference>
<comment type="caution">
    <text evidence="6">The sequence shown here is derived from an EMBL/GenBank/DDBJ whole genome shotgun (WGS) entry which is preliminary data.</text>
</comment>
<dbReference type="Proteomes" id="UP001597044">
    <property type="component" value="Unassembled WGS sequence"/>
</dbReference>
<dbReference type="InterPro" id="IPR053888">
    <property type="entry name" value="MRM3-like_sub_bind"/>
</dbReference>
<evidence type="ECO:0000256" key="2">
    <source>
        <dbReference type="ARBA" id="ARBA00022603"/>
    </source>
</evidence>
<dbReference type="Pfam" id="PF22435">
    <property type="entry name" value="MRM3-like_sub_bind"/>
    <property type="match status" value="1"/>
</dbReference>
<organism evidence="6 7">
    <name type="scientific">Paraperlucidibaca wandonensis</name>
    <dbReference type="NCBI Taxonomy" id="1268273"/>
    <lineage>
        <taxon>Bacteria</taxon>
        <taxon>Pseudomonadati</taxon>
        <taxon>Pseudomonadota</taxon>
        <taxon>Gammaproteobacteria</taxon>
        <taxon>Moraxellales</taxon>
        <taxon>Moraxellaceae</taxon>
        <taxon>Paraperlucidibaca</taxon>
    </lineage>
</organism>
<feature type="domain" description="tRNA/rRNA methyltransferase SpoU type" evidence="4">
    <location>
        <begin position="111"/>
        <end position="252"/>
    </location>
</feature>
<dbReference type="RefSeq" id="WP_340675539.1">
    <property type="nucleotide sequence ID" value="NZ_JBHTIT010000001.1"/>
</dbReference>